<dbReference type="EMBL" id="SDMP01000002">
    <property type="protein sequence ID" value="RYR74082.1"/>
    <property type="molecule type" value="Genomic_DNA"/>
</dbReference>
<sequence>MADELSNVNGGSSTNDSIPVSMQQADVSSRSEGLPTGYTPPVGEFMPPICFGNTNGVNNMQNPEQYSEYSREYHVGSTLNATNSMAVYRQKVKESHHDLIELMKKEKEKHKTEQRSKSKPFTRKEKVAYVTMESSEEEIDFETEVDLAELKKGPPYVCSLLKKLPGSKKSNDSRGWDCSS</sequence>
<gene>
    <name evidence="2" type="ORF">Ahy_A02g008698</name>
</gene>
<feature type="region of interest" description="Disordered" evidence="1">
    <location>
        <begin position="1"/>
        <end position="41"/>
    </location>
</feature>
<comment type="caution">
    <text evidence="2">The sequence shown here is derived from an EMBL/GenBank/DDBJ whole genome shotgun (WGS) entry which is preliminary data.</text>
</comment>
<feature type="region of interest" description="Disordered" evidence="1">
    <location>
        <begin position="104"/>
        <end position="124"/>
    </location>
</feature>
<feature type="compositionally biased region" description="Basic and acidic residues" evidence="1">
    <location>
        <begin position="169"/>
        <end position="180"/>
    </location>
</feature>
<evidence type="ECO:0000313" key="3">
    <source>
        <dbReference type="Proteomes" id="UP000289738"/>
    </source>
</evidence>
<proteinExistence type="predicted"/>
<name>A0A445EEY5_ARAHY</name>
<accession>A0A445EEY5</accession>
<evidence type="ECO:0000313" key="2">
    <source>
        <dbReference type="EMBL" id="RYR74082.1"/>
    </source>
</evidence>
<protein>
    <submittedName>
        <fullName evidence="2">Uncharacterized protein</fullName>
    </submittedName>
</protein>
<feature type="compositionally biased region" description="Polar residues" evidence="1">
    <location>
        <begin position="1"/>
        <end position="31"/>
    </location>
</feature>
<evidence type="ECO:0000256" key="1">
    <source>
        <dbReference type="SAM" id="MobiDB-lite"/>
    </source>
</evidence>
<organism evidence="2 3">
    <name type="scientific">Arachis hypogaea</name>
    <name type="common">Peanut</name>
    <dbReference type="NCBI Taxonomy" id="3818"/>
    <lineage>
        <taxon>Eukaryota</taxon>
        <taxon>Viridiplantae</taxon>
        <taxon>Streptophyta</taxon>
        <taxon>Embryophyta</taxon>
        <taxon>Tracheophyta</taxon>
        <taxon>Spermatophyta</taxon>
        <taxon>Magnoliopsida</taxon>
        <taxon>eudicotyledons</taxon>
        <taxon>Gunneridae</taxon>
        <taxon>Pentapetalae</taxon>
        <taxon>rosids</taxon>
        <taxon>fabids</taxon>
        <taxon>Fabales</taxon>
        <taxon>Fabaceae</taxon>
        <taxon>Papilionoideae</taxon>
        <taxon>50 kb inversion clade</taxon>
        <taxon>dalbergioids sensu lato</taxon>
        <taxon>Dalbergieae</taxon>
        <taxon>Pterocarpus clade</taxon>
        <taxon>Arachis</taxon>
    </lineage>
</organism>
<feature type="region of interest" description="Disordered" evidence="1">
    <location>
        <begin position="161"/>
        <end position="180"/>
    </location>
</feature>
<reference evidence="2 3" key="1">
    <citation type="submission" date="2019-01" db="EMBL/GenBank/DDBJ databases">
        <title>Sequencing of cultivated peanut Arachis hypogaea provides insights into genome evolution and oil improvement.</title>
        <authorList>
            <person name="Chen X."/>
        </authorList>
    </citation>
    <scope>NUCLEOTIDE SEQUENCE [LARGE SCALE GENOMIC DNA]</scope>
    <source>
        <strain evidence="3">cv. Fuhuasheng</strain>
        <tissue evidence="2">Leaves</tissue>
    </source>
</reference>
<keyword evidence="3" id="KW-1185">Reference proteome</keyword>
<dbReference type="Proteomes" id="UP000289738">
    <property type="component" value="Chromosome A02"/>
</dbReference>
<dbReference type="AlphaFoldDB" id="A0A445EEY5"/>